<dbReference type="Pfam" id="PF01841">
    <property type="entry name" value="Transglut_core"/>
    <property type="match status" value="1"/>
</dbReference>
<dbReference type="EMBL" id="CAJNOG010001277">
    <property type="protein sequence ID" value="CAF1428044.1"/>
    <property type="molecule type" value="Genomic_DNA"/>
</dbReference>
<evidence type="ECO:0000313" key="3">
    <source>
        <dbReference type="EMBL" id="CAF1428044.1"/>
    </source>
</evidence>
<dbReference type="InterPro" id="IPR056564">
    <property type="entry name" value="Ig-like_KY"/>
</dbReference>
<dbReference type="GO" id="GO:0005737">
    <property type="term" value="C:cytoplasm"/>
    <property type="evidence" value="ECO:0007669"/>
    <property type="project" value="TreeGrafter"/>
</dbReference>
<name>A0A815MUH4_9BILA</name>
<evidence type="ECO:0000313" key="5">
    <source>
        <dbReference type="Proteomes" id="UP000663845"/>
    </source>
</evidence>
<gene>
    <name evidence="3" type="ORF">JYZ213_LOCUS39399</name>
    <name evidence="4" type="ORF">OXD698_LOCUS13953</name>
</gene>
<dbReference type="PANTHER" id="PTHR46333">
    <property type="entry name" value="CYTOKINESIS PROTEIN 3"/>
    <property type="match status" value="1"/>
</dbReference>
<feature type="region of interest" description="Disordered" evidence="1">
    <location>
        <begin position="19"/>
        <end position="49"/>
    </location>
</feature>
<evidence type="ECO:0000259" key="2">
    <source>
        <dbReference type="SMART" id="SM00460"/>
    </source>
</evidence>
<feature type="domain" description="Transglutaminase-like" evidence="2">
    <location>
        <begin position="163"/>
        <end position="231"/>
    </location>
</feature>
<comment type="caution">
    <text evidence="3">The sequence shown here is derived from an EMBL/GenBank/DDBJ whole genome shotgun (WGS) entry which is preliminary data.</text>
</comment>
<dbReference type="InterPro" id="IPR052557">
    <property type="entry name" value="CAP/Cytokinesis_protein"/>
</dbReference>
<dbReference type="SMART" id="SM00460">
    <property type="entry name" value="TGc"/>
    <property type="match status" value="1"/>
</dbReference>
<dbReference type="InterPro" id="IPR002931">
    <property type="entry name" value="Transglutaminase-like"/>
</dbReference>
<dbReference type="Proteomes" id="UP000663844">
    <property type="component" value="Unassembled WGS sequence"/>
</dbReference>
<dbReference type="Pfam" id="PF23265">
    <property type="entry name" value="Ig-like_KY"/>
    <property type="match status" value="3"/>
</dbReference>
<protein>
    <recommendedName>
        <fullName evidence="2">Transglutaminase-like domain-containing protein</fullName>
    </recommendedName>
</protein>
<evidence type="ECO:0000313" key="4">
    <source>
        <dbReference type="EMBL" id="CAF3725957.1"/>
    </source>
</evidence>
<proteinExistence type="predicted"/>
<reference evidence="3" key="1">
    <citation type="submission" date="2021-02" db="EMBL/GenBank/DDBJ databases">
        <authorList>
            <person name="Nowell W R."/>
        </authorList>
    </citation>
    <scope>NUCLEOTIDE SEQUENCE</scope>
</reference>
<dbReference type="Proteomes" id="UP000663845">
    <property type="component" value="Unassembled WGS sequence"/>
</dbReference>
<dbReference type="InterPro" id="IPR038765">
    <property type="entry name" value="Papain-like_cys_pep_sf"/>
</dbReference>
<accession>A0A815MUH4</accession>
<dbReference type="EMBL" id="CAJOAZ010000864">
    <property type="protein sequence ID" value="CAF3725957.1"/>
    <property type="molecule type" value="Genomic_DNA"/>
</dbReference>
<organism evidence="3 5">
    <name type="scientific">Adineta steineri</name>
    <dbReference type="NCBI Taxonomy" id="433720"/>
    <lineage>
        <taxon>Eukaryota</taxon>
        <taxon>Metazoa</taxon>
        <taxon>Spiralia</taxon>
        <taxon>Gnathifera</taxon>
        <taxon>Rotifera</taxon>
        <taxon>Eurotatoria</taxon>
        <taxon>Bdelloidea</taxon>
        <taxon>Adinetida</taxon>
        <taxon>Adinetidae</taxon>
        <taxon>Adineta</taxon>
    </lineage>
</organism>
<dbReference type="AlphaFoldDB" id="A0A815MUH4"/>
<evidence type="ECO:0000256" key="1">
    <source>
        <dbReference type="SAM" id="MobiDB-lite"/>
    </source>
</evidence>
<dbReference type="PANTHER" id="PTHR46333:SF2">
    <property type="entry name" value="CYTOKINESIS PROTEIN 3"/>
    <property type="match status" value="1"/>
</dbReference>
<dbReference type="SUPFAM" id="SSF54001">
    <property type="entry name" value="Cysteine proteinases"/>
    <property type="match status" value="1"/>
</dbReference>
<dbReference type="Gene3D" id="3.10.620.30">
    <property type="match status" value="1"/>
</dbReference>
<sequence>MGCKCNRVTPITEPIEVKDPVPVKDNEPVISTIPYRNDSRSKSTSSSNNEEIIDDDRLIDSLIQASRVSRNFIEIEIADSKAFNKSFIQQRQQAIDNHSYRSTIDSWRPNSLQQLVNMIQSLSNNQSLIDCHWIIFYWITCNIAYDTVSYFSKNYQNQSAENVFRTKQGVCAGYANIYKYLCDQLNLKCEIVSGYSKGYGFDSREDVPTDTDHAWNAIEIDGHWYLMESTRGAGHLTDEKVFQRQLNTYYFFPRPNEMIYHHLPENDKWQLLRIPIQMKQYLQMPKIHPSYFQLELNLISPYNQASIDLLPQKSYALVLIRAPSDVQLMASLKLHEKDIEGGHQVEFDTKRQLYRCYFAPNIIGKYKVTIFGKRGNTDVGSYSAAVDLILDVQQKIKNPISYPKTWAKFFDLNLNIISPKNTHLINIHNGMTHAEILIQTPDDVELLGRLVHIDNGEKIKGGDEVFYDRHKKLWRCRFAPNADGIYDAQISAKKKSDSGLYTCVVSFKIDAKNIPTPTLSYPETWAKFFDLNLNIISPKNTHLINVHNGMTHAEILIQTPDEVALLGSLVHTNDREKIKGADEVFYDRHKKLWRCKFAPNVNGIFDAQILAKKKSDSGTYTSVVSFKIDAKNIPTPTLSYPKTWQIFYDLDLKIEAPKNRAAAIWSNKASYSEIRMSAPDDVILSCTLEYNGRNEQDCTLEQFDNNKQQWQLLFAPQHTGHHKLTIFAKRQSDNADTSSNSAVQFDLNVTKLQQKIKFPTLYDQFSAKKCQIYEPINGVLKSGTIVPIKCYIPGAKDIGLQVDSKWVETNEYEDPILKTEVTVGSKDVTIYAKYGQDTKYNELIQYSVE</sequence>